<dbReference type="Gene3D" id="3.40.50.150">
    <property type="entry name" value="Vaccinia Virus protein VP39"/>
    <property type="match status" value="1"/>
</dbReference>
<comment type="caution">
    <text evidence="1">The sequence shown here is derived from an EMBL/GenBank/DDBJ whole genome shotgun (WGS) entry which is preliminary data.</text>
</comment>
<dbReference type="PANTHER" id="PTHR43861">
    <property type="entry name" value="TRANS-ACONITATE 2-METHYLTRANSFERASE-RELATED"/>
    <property type="match status" value="1"/>
</dbReference>
<proteinExistence type="predicted"/>
<name>A0A1F5Z8Q1_9BACT</name>
<reference evidence="1 2" key="1">
    <citation type="journal article" date="2016" name="Nat. Commun.">
        <title>Thousands of microbial genomes shed light on interconnected biogeochemical processes in an aquifer system.</title>
        <authorList>
            <person name="Anantharaman K."/>
            <person name="Brown C.T."/>
            <person name="Hug L.A."/>
            <person name="Sharon I."/>
            <person name="Castelle C.J."/>
            <person name="Probst A.J."/>
            <person name="Thomas B.C."/>
            <person name="Singh A."/>
            <person name="Wilkins M.J."/>
            <person name="Karaoz U."/>
            <person name="Brodie E.L."/>
            <person name="Williams K.H."/>
            <person name="Hubbard S.S."/>
            <person name="Banfield J.F."/>
        </authorList>
    </citation>
    <scope>NUCLEOTIDE SEQUENCE [LARGE SCALE GENOMIC DNA]</scope>
</reference>
<dbReference type="InterPro" id="IPR029063">
    <property type="entry name" value="SAM-dependent_MTases_sf"/>
</dbReference>
<dbReference type="Proteomes" id="UP000176854">
    <property type="component" value="Unassembled WGS sequence"/>
</dbReference>
<evidence type="ECO:0008006" key="3">
    <source>
        <dbReference type="Google" id="ProtNLM"/>
    </source>
</evidence>
<organism evidence="1 2">
    <name type="scientific">Candidatus Gottesmanbacteria bacterium RBG_16_43_7</name>
    <dbReference type="NCBI Taxonomy" id="1798373"/>
    <lineage>
        <taxon>Bacteria</taxon>
        <taxon>Candidatus Gottesmaniibacteriota</taxon>
    </lineage>
</organism>
<dbReference type="Pfam" id="PF13489">
    <property type="entry name" value="Methyltransf_23"/>
    <property type="match status" value="1"/>
</dbReference>
<dbReference type="STRING" id="1798373.A2154_01745"/>
<protein>
    <recommendedName>
        <fullName evidence="3">Methyltransferase type 11 domain-containing protein</fullName>
    </recommendedName>
</protein>
<evidence type="ECO:0000313" key="2">
    <source>
        <dbReference type="Proteomes" id="UP000176854"/>
    </source>
</evidence>
<dbReference type="SUPFAM" id="SSF53335">
    <property type="entry name" value="S-adenosyl-L-methionine-dependent methyltransferases"/>
    <property type="match status" value="1"/>
</dbReference>
<sequence>MQTVANNMRIYLRSRPALLAPLRAKEAYLFQQNLPFKGPVLDIGCGDGFFASVITGAGDSKQKSINKIDAGLDIVGSRIEQAQKSGVYKKTVTYNGRRMPFADDTFATVISNSTLEHIADLPIILKETYRVMKRGGEFMTTVIAAPWAEHYFGNKILGAWYKRWMTKKQEHVNLFTHRQWDDVFIKAGFKIICKIGHARALVSTWTDILHFLGIPNLISYSLTGKWVFFPKLAEKTFPISYFADMVMSDCNETDAVAIYYELRK</sequence>
<dbReference type="EMBL" id="MFJC01000052">
    <property type="protein sequence ID" value="OGG08694.1"/>
    <property type="molecule type" value="Genomic_DNA"/>
</dbReference>
<accession>A0A1F5Z8Q1</accession>
<dbReference type="PANTHER" id="PTHR43861:SF1">
    <property type="entry name" value="TRANS-ACONITATE 2-METHYLTRANSFERASE"/>
    <property type="match status" value="1"/>
</dbReference>
<dbReference type="AlphaFoldDB" id="A0A1F5Z8Q1"/>
<gene>
    <name evidence="1" type="ORF">A2154_01745</name>
</gene>
<dbReference type="CDD" id="cd02440">
    <property type="entry name" value="AdoMet_MTases"/>
    <property type="match status" value="1"/>
</dbReference>
<evidence type="ECO:0000313" key="1">
    <source>
        <dbReference type="EMBL" id="OGG08694.1"/>
    </source>
</evidence>